<gene>
    <name evidence="2" type="ORF">NPX13_g9741</name>
</gene>
<reference evidence="2" key="1">
    <citation type="submission" date="2022-07" db="EMBL/GenBank/DDBJ databases">
        <title>Genome Sequence of Xylaria arbuscula.</title>
        <authorList>
            <person name="Buettner E."/>
        </authorList>
    </citation>
    <scope>NUCLEOTIDE SEQUENCE</scope>
    <source>
        <strain evidence="2">VT107</strain>
    </source>
</reference>
<organism evidence="2 3">
    <name type="scientific">Xylaria arbuscula</name>
    <dbReference type="NCBI Taxonomy" id="114810"/>
    <lineage>
        <taxon>Eukaryota</taxon>
        <taxon>Fungi</taxon>
        <taxon>Dikarya</taxon>
        <taxon>Ascomycota</taxon>
        <taxon>Pezizomycotina</taxon>
        <taxon>Sordariomycetes</taxon>
        <taxon>Xylariomycetidae</taxon>
        <taxon>Xylariales</taxon>
        <taxon>Xylariaceae</taxon>
        <taxon>Xylaria</taxon>
    </lineage>
</organism>
<feature type="region of interest" description="Disordered" evidence="1">
    <location>
        <begin position="1"/>
        <end position="33"/>
    </location>
</feature>
<dbReference type="EMBL" id="JANPWZ010002495">
    <property type="protein sequence ID" value="KAJ3558293.1"/>
    <property type="molecule type" value="Genomic_DNA"/>
</dbReference>
<proteinExistence type="predicted"/>
<name>A0A9W8THE9_9PEZI</name>
<sequence length="124" mass="12726">MADEQAATGSAAAGMRREMQFGGRWPGKNPTDAKWDGPACSAACGSASAVGAVGECLPRPKPLAVHPACSCSAACGCCVTLRYGATTANMRRPALLSTGGREIRTVAEISYDTLPTRHSSPNLS</sequence>
<dbReference type="Proteomes" id="UP001148614">
    <property type="component" value="Unassembled WGS sequence"/>
</dbReference>
<evidence type="ECO:0000256" key="1">
    <source>
        <dbReference type="SAM" id="MobiDB-lite"/>
    </source>
</evidence>
<accession>A0A9W8THE9</accession>
<evidence type="ECO:0000313" key="3">
    <source>
        <dbReference type="Proteomes" id="UP001148614"/>
    </source>
</evidence>
<protein>
    <submittedName>
        <fullName evidence="2">Uncharacterized protein</fullName>
    </submittedName>
</protein>
<comment type="caution">
    <text evidence="2">The sequence shown here is derived from an EMBL/GenBank/DDBJ whole genome shotgun (WGS) entry which is preliminary data.</text>
</comment>
<keyword evidence="3" id="KW-1185">Reference proteome</keyword>
<dbReference type="AlphaFoldDB" id="A0A9W8THE9"/>
<evidence type="ECO:0000313" key="2">
    <source>
        <dbReference type="EMBL" id="KAJ3558293.1"/>
    </source>
</evidence>